<keyword evidence="3" id="KW-1185">Reference proteome</keyword>
<dbReference type="RefSeq" id="WP_145195186.1">
    <property type="nucleotide sequence ID" value="NZ_CP036267.1"/>
</dbReference>
<dbReference type="Proteomes" id="UP000315724">
    <property type="component" value="Chromosome"/>
</dbReference>
<sequence>MNITRTQCDKTYLYVDNVMGVTRDFHEHIAAFVLHATPLPGIIGDLFEITILKGYNADGSDRGIVNWQD</sequence>
<dbReference type="EMBL" id="CP036267">
    <property type="protein sequence ID" value="QDT30913.1"/>
    <property type="molecule type" value="Genomic_DNA"/>
</dbReference>
<gene>
    <name evidence="1" type="ORF">Mal48_01420</name>
    <name evidence="2" type="ORF">Mal48_01870</name>
</gene>
<proteinExistence type="predicted"/>
<protein>
    <submittedName>
        <fullName evidence="2">Uncharacterized protein</fullName>
    </submittedName>
</protein>
<dbReference type="KEGG" id="tpol:Mal48_01870"/>
<evidence type="ECO:0000313" key="2">
    <source>
        <dbReference type="EMBL" id="QDT30958.1"/>
    </source>
</evidence>
<accession>A0A517QH52</accession>
<reference evidence="2 3" key="1">
    <citation type="submission" date="2019-02" db="EMBL/GenBank/DDBJ databases">
        <title>Deep-cultivation of Planctomycetes and their phenomic and genomic characterization uncovers novel biology.</title>
        <authorList>
            <person name="Wiegand S."/>
            <person name="Jogler M."/>
            <person name="Boedeker C."/>
            <person name="Pinto D."/>
            <person name="Vollmers J."/>
            <person name="Rivas-Marin E."/>
            <person name="Kohn T."/>
            <person name="Peeters S.H."/>
            <person name="Heuer A."/>
            <person name="Rast P."/>
            <person name="Oberbeckmann S."/>
            <person name="Bunk B."/>
            <person name="Jeske O."/>
            <person name="Meyerdierks A."/>
            <person name="Storesund J.E."/>
            <person name="Kallscheuer N."/>
            <person name="Luecker S."/>
            <person name="Lage O.M."/>
            <person name="Pohl T."/>
            <person name="Merkel B.J."/>
            <person name="Hornburger P."/>
            <person name="Mueller R.-W."/>
            <person name="Bruemmer F."/>
            <person name="Labrenz M."/>
            <person name="Spormann A.M."/>
            <person name="Op den Camp H."/>
            <person name="Overmann J."/>
            <person name="Amann R."/>
            <person name="Jetten M.S.M."/>
            <person name="Mascher T."/>
            <person name="Medema M.H."/>
            <person name="Devos D.P."/>
            <person name="Kaster A.-K."/>
            <person name="Ovreas L."/>
            <person name="Rohde M."/>
            <person name="Galperin M.Y."/>
            <person name="Jogler C."/>
        </authorList>
    </citation>
    <scope>NUCLEOTIDE SEQUENCE [LARGE SCALE GENOMIC DNA]</scope>
    <source>
        <strain evidence="2 3">Mal48</strain>
    </source>
</reference>
<evidence type="ECO:0000313" key="1">
    <source>
        <dbReference type="EMBL" id="QDT30913.1"/>
    </source>
</evidence>
<evidence type="ECO:0000313" key="3">
    <source>
        <dbReference type="Proteomes" id="UP000315724"/>
    </source>
</evidence>
<dbReference type="KEGG" id="tpol:Mal48_01420"/>
<dbReference type="EMBL" id="CP036267">
    <property type="protein sequence ID" value="QDT30958.1"/>
    <property type="molecule type" value="Genomic_DNA"/>
</dbReference>
<dbReference type="AlphaFoldDB" id="A0A517QH52"/>
<name>A0A517QH52_9PLAN</name>
<organism evidence="2 3">
    <name type="scientific">Thalassoglobus polymorphus</name>
    <dbReference type="NCBI Taxonomy" id="2527994"/>
    <lineage>
        <taxon>Bacteria</taxon>
        <taxon>Pseudomonadati</taxon>
        <taxon>Planctomycetota</taxon>
        <taxon>Planctomycetia</taxon>
        <taxon>Planctomycetales</taxon>
        <taxon>Planctomycetaceae</taxon>
        <taxon>Thalassoglobus</taxon>
    </lineage>
</organism>